<comment type="similarity">
    <text evidence="2">Belongs to the binding-protein-dependent transport system permease family. FecCD subfamily.</text>
</comment>
<keyword evidence="6 8" id="KW-1133">Transmembrane helix</keyword>
<feature type="transmembrane region" description="Helical" evidence="8">
    <location>
        <begin position="15"/>
        <end position="41"/>
    </location>
</feature>
<evidence type="ECO:0000256" key="8">
    <source>
        <dbReference type="SAM" id="Phobius"/>
    </source>
</evidence>
<keyword evidence="3" id="KW-0813">Transport</keyword>
<dbReference type="PANTHER" id="PTHR30472">
    <property type="entry name" value="FERRIC ENTEROBACTIN TRANSPORT SYSTEM PERMEASE PROTEIN"/>
    <property type="match status" value="1"/>
</dbReference>
<accession>A0A412IQN6</accession>
<feature type="transmembrane region" description="Helical" evidence="8">
    <location>
        <begin position="237"/>
        <end position="266"/>
    </location>
</feature>
<feature type="transmembrane region" description="Helical" evidence="8">
    <location>
        <begin position="278"/>
        <end position="296"/>
    </location>
</feature>
<gene>
    <name evidence="9" type="ORF">DWX94_09845</name>
</gene>
<dbReference type="GO" id="GO:0005886">
    <property type="term" value="C:plasma membrane"/>
    <property type="evidence" value="ECO:0007669"/>
    <property type="project" value="UniProtKB-SubCell"/>
</dbReference>
<evidence type="ECO:0000256" key="7">
    <source>
        <dbReference type="ARBA" id="ARBA00023136"/>
    </source>
</evidence>
<protein>
    <submittedName>
        <fullName evidence="9">Iron ABC transporter permease</fullName>
    </submittedName>
</protein>
<organism evidence="9 10">
    <name type="scientific">Coprococcus eutactus</name>
    <dbReference type="NCBI Taxonomy" id="33043"/>
    <lineage>
        <taxon>Bacteria</taxon>
        <taxon>Bacillati</taxon>
        <taxon>Bacillota</taxon>
        <taxon>Clostridia</taxon>
        <taxon>Lachnospirales</taxon>
        <taxon>Lachnospiraceae</taxon>
        <taxon>Coprococcus</taxon>
    </lineage>
</organism>
<name>A0A412IQN6_9FIRM</name>
<evidence type="ECO:0000256" key="3">
    <source>
        <dbReference type="ARBA" id="ARBA00022448"/>
    </source>
</evidence>
<keyword evidence="4" id="KW-1003">Cell membrane</keyword>
<evidence type="ECO:0000313" key="10">
    <source>
        <dbReference type="Proteomes" id="UP000283295"/>
    </source>
</evidence>
<evidence type="ECO:0000256" key="2">
    <source>
        <dbReference type="ARBA" id="ARBA00007935"/>
    </source>
</evidence>
<keyword evidence="5 8" id="KW-0812">Transmembrane</keyword>
<dbReference type="InterPro" id="IPR000522">
    <property type="entry name" value="ABC_transptr_permease_BtuC"/>
</dbReference>
<dbReference type="EMBL" id="QRVK01000025">
    <property type="protein sequence ID" value="RGS40718.1"/>
    <property type="molecule type" value="Genomic_DNA"/>
</dbReference>
<comment type="caution">
    <text evidence="9">The sequence shown here is derived from an EMBL/GenBank/DDBJ whole genome shotgun (WGS) entry which is preliminary data.</text>
</comment>
<dbReference type="InterPro" id="IPR037294">
    <property type="entry name" value="ABC_BtuC-like"/>
</dbReference>
<dbReference type="CDD" id="cd06550">
    <property type="entry name" value="TM_ABC_iron-siderophores_like"/>
    <property type="match status" value="1"/>
</dbReference>
<dbReference type="GO" id="GO:0022857">
    <property type="term" value="F:transmembrane transporter activity"/>
    <property type="evidence" value="ECO:0007669"/>
    <property type="project" value="InterPro"/>
</dbReference>
<feature type="transmembrane region" description="Helical" evidence="8">
    <location>
        <begin position="62"/>
        <end position="83"/>
    </location>
</feature>
<dbReference type="Gene3D" id="1.10.3470.10">
    <property type="entry name" value="ABC transporter involved in vitamin B12 uptake, BtuC"/>
    <property type="match status" value="1"/>
</dbReference>
<dbReference type="Pfam" id="PF01032">
    <property type="entry name" value="FecCD"/>
    <property type="match status" value="1"/>
</dbReference>
<comment type="subcellular location">
    <subcellularLocation>
        <location evidence="1">Cell membrane</location>
        <topology evidence="1">Multi-pass membrane protein</topology>
    </subcellularLocation>
</comment>
<evidence type="ECO:0000256" key="6">
    <source>
        <dbReference type="ARBA" id="ARBA00022989"/>
    </source>
</evidence>
<dbReference type="OrthoDB" id="9792889at2"/>
<keyword evidence="7 8" id="KW-0472">Membrane</keyword>
<dbReference type="SUPFAM" id="SSF81345">
    <property type="entry name" value="ABC transporter involved in vitamin B12 uptake, BtuC"/>
    <property type="match status" value="1"/>
</dbReference>
<sequence length="333" mass="35468">MESTTNNKRKNKNKATITIILGAVILAALSIFSFFVGRYPLTLNGLLQGDDMQWRVFLTLRASRGIIGCIGGFVLGIAGFVYQTVFKNPLASPDIIGVSSGASAGAAFGILFLSGTMSVTISAFAGAICCVILVLLLSSLTYERDGKSIVLAGIAVHSLAQTALVCLKLTADPEKQLASIEYWIMGSLNGISIYSIGSNVILCAVCLLIMFLLYRQIIMLSLDDAEGKMLGVNVNQIRMLVLLIATLATSSVISMTGLISFISLLAPHGARMLLKNNRLSTMLLSGLIGGCLLTFGDILARSVCSTELPVSIFTSIIGAPFLIYLCIRRKPVK</sequence>
<feature type="transmembrane region" description="Helical" evidence="8">
    <location>
        <begin position="95"/>
        <end position="114"/>
    </location>
</feature>
<dbReference type="PANTHER" id="PTHR30472:SF25">
    <property type="entry name" value="ABC TRANSPORTER PERMEASE PROTEIN MJ0876-RELATED"/>
    <property type="match status" value="1"/>
</dbReference>
<feature type="transmembrane region" description="Helical" evidence="8">
    <location>
        <begin position="191"/>
        <end position="217"/>
    </location>
</feature>
<evidence type="ECO:0000256" key="1">
    <source>
        <dbReference type="ARBA" id="ARBA00004651"/>
    </source>
</evidence>
<reference evidence="9 10" key="1">
    <citation type="submission" date="2018-08" db="EMBL/GenBank/DDBJ databases">
        <title>A genome reference for cultivated species of the human gut microbiota.</title>
        <authorList>
            <person name="Zou Y."/>
            <person name="Xue W."/>
            <person name="Luo G."/>
        </authorList>
    </citation>
    <scope>NUCLEOTIDE SEQUENCE [LARGE SCALE GENOMIC DNA]</scope>
    <source>
        <strain evidence="9 10">AF22-21</strain>
    </source>
</reference>
<evidence type="ECO:0000256" key="4">
    <source>
        <dbReference type="ARBA" id="ARBA00022475"/>
    </source>
</evidence>
<dbReference type="Proteomes" id="UP000283295">
    <property type="component" value="Unassembled WGS sequence"/>
</dbReference>
<proteinExistence type="inferred from homology"/>
<feature type="transmembrane region" description="Helical" evidence="8">
    <location>
        <begin position="308"/>
        <end position="327"/>
    </location>
</feature>
<dbReference type="AlphaFoldDB" id="A0A412IQN6"/>
<feature type="transmembrane region" description="Helical" evidence="8">
    <location>
        <begin position="121"/>
        <end position="142"/>
    </location>
</feature>
<evidence type="ECO:0000256" key="5">
    <source>
        <dbReference type="ARBA" id="ARBA00022692"/>
    </source>
</evidence>
<dbReference type="GO" id="GO:0033214">
    <property type="term" value="P:siderophore-iron import into cell"/>
    <property type="evidence" value="ECO:0007669"/>
    <property type="project" value="TreeGrafter"/>
</dbReference>
<evidence type="ECO:0000313" key="9">
    <source>
        <dbReference type="EMBL" id="RGS40718.1"/>
    </source>
</evidence>